<keyword evidence="1" id="KW-0472">Membrane</keyword>
<comment type="caution">
    <text evidence="2">The sequence shown here is derived from an EMBL/GenBank/DDBJ whole genome shotgun (WGS) entry which is preliminary data.</text>
</comment>
<feature type="transmembrane region" description="Helical" evidence="1">
    <location>
        <begin position="242"/>
        <end position="266"/>
    </location>
</feature>
<dbReference type="RefSeq" id="WP_204793446.1">
    <property type="nucleotide sequence ID" value="NZ_JACSNQ010000011.1"/>
</dbReference>
<keyword evidence="1" id="KW-1133">Transmembrane helix</keyword>
<keyword evidence="1" id="KW-0812">Transmembrane</keyword>
<proteinExistence type="predicted"/>
<feature type="transmembrane region" description="Helical" evidence="1">
    <location>
        <begin position="20"/>
        <end position="41"/>
    </location>
</feature>
<reference evidence="2 3" key="1">
    <citation type="journal article" date="2021" name="Sci. Rep.">
        <title>The distribution of antibiotic resistance genes in chicken gut microbiota commensals.</title>
        <authorList>
            <person name="Juricova H."/>
            <person name="Matiasovicova J."/>
            <person name="Kubasova T."/>
            <person name="Cejkova D."/>
            <person name="Rychlik I."/>
        </authorList>
    </citation>
    <scope>NUCLEOTIDE SEQUENCE [LARGE SCALE GENOMIC DNA]</scope>
    <source>
        <strain evidence="2 3">An794</strain>
    </source>
</reference>
<sequence length="317" mass="32900">MIDLEPSVPRTPAQAVLRIVSILMAIIGVAVLAGGVALLVANVLGALPGGDVWTVATFGVIIVVAAGLLILTAVLGLAASNNSARVGPYRFLCYLVGLAVLVAIVWGWGVGSFILFNPVVLVTTIVYVLVCSRLADKVKEEHDHGVTGETFLRSRYQRVLHLLSEITVLKGVLTAVVTAVLTAALLVYGEGEQATISGMDITVTGATFALMVAGAVSAGINLLVGCLGIWGSNRPSKIRPFLFLAALVTVTDVVRVVVALVTVGLMGVSFDLVLDLLFMVSCTYLAARILRQPSPEELLAQSVGAATVSPADEGADA</sequence>
<gene>
    <name evidence="2" type="ORF">H9X80_06055</name>
</gene>
<keyword evidence="3" id="KW-1185">Reference proteome</keyword>
<feature type="transmembrane region" description="Helical" evidence="1">
    <location>
        <begin position="91"/>
        <end position="109"/>
    </location>
</feature>
<feature type="transmembrane region" description="Helical" evidence="1">
    <location>
        <begin position="53"/>
        <end position="79"/>
    </location>
</feature>
<evidence type="ECO:0000256" key="1">
    <source>
        <dbReference type="SAM" id="Phobius"/>
    </source>
</evidence>
<organism evidence="2 3">
    <name type="scientific">Olsenella profusa</name>
    <dbReference type="NCBI Taxonomy" id="138595"/>
    <lineage>
        <taxon>Bacteria</taxon>
        <taxon>Bacillati</taxon>
        <taxon>Actinomycetota</taxon>
        <taxon>Coriobacteriia</taxon>
        <taxon>Coriobacteriales</taxon>
        <taxon>Atopobiaceae</taxon>
        <taxon>Olsenella</taxon>
    </lineage>
</organism>
<feature type="transmembrane region" description="Helical" evidence="1">
    <location>
        <begin position="115"/>
        <end position="135"/>
    </location>
</feature>
<protein>
    <submittedName>
        <fullName evidence="2">Uncharacterized protein</fullName>
    </submittedName>
</protein>
<dbReference type="Proteomes" id="UP000712527">
    <property type="component" value="Unassembled WGS sequence"/>
</dbReference>
<evidence type="ECO:0000313" key="3">
    <source>
        <dbReference type="Proteomes" id="UP000712527"/>
    </source>
</evidence>
<feature type="transmembrane region" description="Helical" evidence="1">
    <location>
        <begin position="162"/>
        <end position="188"/>
    </location>
</feature>
<dbReference type="EMBL" id="JACSNQ010000011">
    <property type="protein sequence ID" value="MBM6775102.1"/>
    <property type="molecule type" value="Genomic_DNA"/>
</dbReference>
<evidence type="ECO:0000313" key="2">
    <source>
        <dbReference type="EMBL" id="MBM6775102.1"/>
    </source>
</evidence>
<accession>A0ABS2F2S4</accession>
<feature type="transmembrane region" description="Helical" evidence="1">
    <location>
        <begin position="208"/>
        <end position="230"/>
    </location>
</feature>
<name>A0ABS2F2S4_9ACTN</name>